<dbReference type="InterPro" id="IPR001019">
    <property type="entry name" value="Gprotein_alpha_su"/>
</dbReference>
<dbReference type="EMBL" id="JAACJN010000025">
    <property type="protein sequence ID" value="KAF5388888.1"/>
    <property type="molecule type" value="Genomic_DNA"/>
</dbReference>
<reference evidence="8 9" key="1">
    <citation type="journal article" date="2020" name="ISME J.">
        <title>Uncovering the hidden diversity of litter-decomposition mechanisms in mushroom-forming fungi.</title>
        <authorList>
            <person name="Floudas D."/>
            <person name="Bentzer J."/>
            <person name="Ahren D."/>
            <person name="Johansson T."/>
            <person name="Persson P."/>
            <person name="Tunlid A."/>
        </authorList>
    </citation>
    <scope>NUCLEOTIDE SEQUENCE [LARGE SCALE GENOMIC DNA]</scope>
    <source>
        <strain evidence="8 9">CBS 406.79</strain>
    </source>
</reference>
<evidence type="ECO:0000313" key="9">
    <source>
        <dbReference type="Proteomes" id="UP000518752"/>
    </source>
</evidence>
<dbReference type="GO" id="GO:0001664">
    <property type="term" value="F:G protein-coupled receptor binding"/>
    <property type="evidence" value="ECO:0007669"/>
    <property type="project" value="TreeGrafter"/>
</dbReference>
<gene>
    <name evidence="8" type="ORF">D9757_005036</name>
</gene>
<feature type="binding site" evidence="5">
    <location>
        <begin position="432"/>
        <end position="435"/>
    </location>
    <ligand>
        <name>GTP</name>
        <dbReference type="ChEBI" id="CHEBI:37565"/>
    </ligand>
</feature>
<evidence type="ECO:0000256" key="7">
    <source>
        <dbReference type="SAM" id="MobiDB-lite"/>
    </source>
</evidence>
<keyword evidence="9" id="KW-1185">Reference proteome</keyword>
<keyword evidence="1 6" id="KW-0479">Metal-binding</keyword>
<proteinExistence type="predicted"/>
<dbReference type="SMART" id="SM00275">
    <property type="entry name" value="G_alpha"/>
    <property type="match status" value="1"/>
</dbReference>
<dbReference type="AlphaFoldDB" id="A0A8H5HSW1"/>
<dbReference type="FunFam" id="3.40.50.300:FF:000692">
    <property type="entry name" value="Guanine nucleotide-binding protein subunit alpha"/>
    <property type="match status" value="1"/>
</dbReference>
<feature type="region of interest" description="Disordered" evidence="7">
    <location>
        <begin position="123"/>
        <end position="156"/>
    </location>
</feature>
<organism evidence="8 9">
    <name type="scientific">Collybiopsis confluens</name>
    <dbReference type="NCBI Taxonomy" id="2823264"/>
    <lineage>
        <taxon>Eukaryota</taxon>
        <taxon>Fungi</taxon>
        <taxon>Dikarya</taxon>
        <taxon>Basidiomycota</taxon>
        <taxon>Agaricomycotina</taxon>
        <taxon>Agaricomycetes</taxon>
        <taxon>Agaricomycetidae</taxon>
        <taxon>Agaricales</taxon>
        <taxon>Marasmiineae</taxon>
        <taxon>Omphalotaceae</taxon>
        <taxon>Collybiopsis</taxon>
    </lineage>
</organism>
<comment type="caution">
    <text evidence="8">The sequence shown here is derived from an EMBL/GenBank/DDBJ whole genome shotgun (WGS) entry which is preliminary data.</text>
</comment>
<keyword evidence="3 5" id="KW-0342">GTP-binding</keyword>
<sequence>MSVMALSGAGGMDAFEEFVRPPVNETPSERADRKMREAREKLISDAIDEQIRQDKQTQQREKGLVKVLLLGQSESGKSTTLKNFRLAYARNEWEAEKASWKAVIQLNLVRSIGHILNTLQAEIDGEPPSSTESDDIDPLTDPSDIPADGDDSNLSQSQFASVDLQSLQGLRIRFAALRRVEMVLKLKLGAGTEEITSMDEYPETPSDSGQESRSAEAPDSRYLVRIRKNSRRKRVQGGEMAVRGLRWREFLSSARRDSLFGRGTDAQMQDSADADVAQILAGCREDMKSVWMNQTIRAILRKRRVDMENNAGFFLNDIDRIASSSYVPSDDDVVRSRLRTVGVQEYRIYVDLPNSNVYKSTPKREWVIHDRRAWIPFFDDVNAIIFLAPVSCFDEVLLEDSTINRLNDSVALWKAIISSRLLENVTMICFLNKCDILKRKLKSGIRFSRYVREYGDRPNEITPVVKFIKERFRNIAIKYSIDQRTTYIYTTSVTDTKATAATLRSVRDSVFRTNLASAQMV</sequence>
<dbReference type="PANTHER" id="PTHR10218">
    <property type="entry name" value="GTP-BINDING PROTEIN ALPHA SUBUNIT"/>
    <property type="match status" value="1"/>
</dbReference>
<dbReference type="GO" id="GO:0046872">
    <property type="term" value="F:metal ion binding"/>
    <property type="evidence" value="ECO:0007669"/>
    <property type="project" value="UniProtKB-KW"/>
</dbReference>
<dbReference type="GO" id="GO:0005834">
    <property type="term" value="C:heterotrimeric G-protein complex"/>
    <property type="evidence" value="ECO:0007669"/>
    <property type="project" value="TreeGrafter"/>
</dbReference>
<keyword evidence="4" id="KW-0807">Transducer</keyword>
<dbReference type="PRINTS" id="PR00318">
    <property type="entry name" value="GPROTEINA"/>
</dbReference>
<dbReference type="GO" id="GO:0003924">
    <property type="term" value="F:GTPase activity"/>
    <property type="evidence" value="ECO:0007669"/>
    <property type="project" value="InterPro"/>
</dbReference>
<dbReference type="SUPFAM" id="SSF52540">
    <property type="entry name" value="P-loop containing nucleoside triphosphate hydrolases"/>
    <property type="match status" value="1"/>
</dbReference>
<dbReference type="Gene3D" id="1.10.400.10">
    <property type="entry name" value="GI Alpha 1, domain 2-like"/>
    <property type="match status" value="1"/>
</dbReference>
<dbReference type="OrthoDB" id="5817230at2759"/>
<dbReference type="GO" id="GO:0005737">
    <property type="term" value="C:cytoplasm"/>
    <property type="evidence" value="ECO:0007669"/>
    <property type="project" value="TreeGrafter"/>
</dbReference>
<dbReference type="InterPro" id="IPR027417">
    <property type="entry name" value="P-loop_NTPase"/>
</dbReference>
<feature type="binding site" evidence="6">
    <location>
        <position position="340"/>
    </location>
    <ligand>
        <name>Mg(2+)</name>
        <dbReference type="ChEBI" id="CHEBI:18420"/>
    </ligand>
</feature>
<dbReference type="PANTHER" id="PTHR10218:SF360">
    <property type="entry name" value="GUANINE NUCLEOTIDE-BINDING PROTEIN SUBUNIT ALPHA HOMOLOG"/>
    <property type="match status" value="1"/>
</dbReference>
<dbReference type="GO" id="GO:0005525">
    <property type="term" value="F:GTP binding"/>
    <property type="evidence" value="ECO:0007669"/>
    <property type="project" value="UniProtKB-KW"/>
</dbReference>
<dbReference type="Pfam" id="PF00503">
    <property type="entry name" value="G-alpha"/>
    <property type="match status" value="1"/>
</dbReference>
<evidence type="ECO:0000256" key="6">
    <source>
        <dbReference type="PIRSR" id="PIRSR601019-2"/>
    </source>
</evidence>
<evidence type="ECO:0000256" key="4">
    <source>
        <dbReference type="ARBA" id="ARBA00023224"/>
    </source>
</evidence>
<evidence type="ECO:0000313" key="8">
    <source>
        <dbReference type="EMBL" id="KAF5388888.1"/>
    </source>
</evidence>
<evidence type="ECO:0000256" key="1">
    <source>
        <dbReference type="ARBA" id="ARBA00022723"/>
    </source>
</evidence>
<protein>
    <recommendedName>
        <fullName evidence="10">G-alpha-domain-containing protein</fullName>
    </recommendedName>
</protein>
<dbReference type="GO" id="GO:0007188">
    <property type="term" value="P:adenylate cyclase-modulating G protein-coupled receptor signaling pathway"/>
    <property type="evidence" value="ECO:0007669"/>
    <property type="project" value="TreeGrafter"/>
</dbReference>
<dbReference type="PROSITE" id="PS51882">
    <property type="entry name" value="G_ALPHA"/>
    <property type="match status" value="1"/>
</dbReference>
<dbReference type="Gene3D" id="3.40.50.300">
    <property type="entry name" value="P-loop containing nucleotide triphosphate hydrolases"/>
    <property type="match status" value="2"/>
</dbReference>
<keyword evidence="2 5" id="KW-0547">Nucleotide-binding</keyword>
<evidence type="ECO:0008006" key="10">
    <source>
        <dbReference type="Google" id="ProtNLM"/>
    </source>
</evidence>
<feature type="region of interest" description="Disordered" evidence="7">
    <location>
        <begin position="196"/>
        <end position="218"/>
    </location>
</feature>
<accession>A0A8H5HSW1</accession>
<dbReference type="SUPFAM" id="SSF47895">
    <property type="entry name" value="Transducin (alpha subunit), insertion domain"/>
    <property type="match status" value="1"/>
</dbReference>
<dbReference type="GO" id="GO:0031683">
    <property type="term" value="F:G-protein beta/gamma-subunit complex binding"/>
    <property type="evidence" value="ECO:0007669"/>
    <property type="project" value="InterPro"/>
</dbReference>
<evidence type="ECO:0000256" key="2">
    <source>
        <dbReference type="ARBA" id="ARBA00022741"/>
    </source>
</evidence>
<name>A0A8H5HSW1_9AGAR</name>
<evidence type="ECO:0000256" key="3">
    <source>
        <dbReference type="ARBA" id="ARBA00023134"/>
    </source>
</evidence>
<dbReference type="Proteomes" id="UP000518752">
    <property type="component" value="Unassembled WGS sequence"/>
</dbReference>
<keyword evidence="6" id="KW-0460">Magnesium</keyword>
<evidence type="ECO:0000256" key="5">
    <source>
        <dbReference type="PIRSR" id="PIRSR601019-1"/>
    </source>
</evidence>
<dbReference type="InterPro" id="IPR011025">
    <property type="entry name" value="GproteinA_insert"/>
</dbReference>